<keyword evidence="1" id="KW-0812">Transmembrane</keyword>
<feature type="domain" description="DUF2007" evidence="2">
    <location>
        <begin position="1"/>
        <end position="67"/>
    </location>
</feature>
<dbReference type="Gene3D" id="3.30.70.790">
    <property type="entry name" value="UreE, C-terminal domain"/>
    <property type="match status" value="1"/>
</dbReference>
<reference evidence="3 4" key="1">
    <citation type="journal article" date="2012" name="J. Bacteriol.">
        <title>Genome sequence of an alkane-degrading bacterium, Alcanivorax pacificus type strain W11-5, isolated from deep sea sediment.</title>
        <authorList>
            <person name="Lai Q."/>
            <person name="Shao Z."/>
        </authorList>
    </citation>
    <scope>NUCLEOTIDE SEQUENCE [LARGE SCALE GENOMIC DNA]</scope>
    <source>
        <strain evidence="3 4">W11-5</strain>
    </source>
</reference>
<organism evidence="3 4">
    <name type="scientific">Isoalcanivorax pacificus W11-5</name>
    <dbReference type="NCBI Taxonomy" id="391936"/>
    <lineage>
        <taxon>Bacteria</taxon>
        <taxon>Pseudomonadati</taxon>
        <taxon>Pseudomonadota</taxon>
        <taxon>Gammaproteobacteria</taxon>
        <taxon>Oceanospirillales</taxon>
        <taxon>Alcanivoracaceae</taxon>
        <taxon>Isoalcanivorax</taxon>
    </lineage>
</organism>
<dbReference type="RefSeq" id="WP_008735883.1">
    <property type="nucleotide sequence ID" value="NZ_CP004387.1"/>
</dbReference>
<proteinExistence type="predicted"/>
<accession>A0A0B4XLN8</accession>
<evidence type="ECO:0000259" key="2">
    <source>
        <dbReference type="Pfam" id="PF09413"/>
    </source>
</evidence>
<gene>
    <name evidence="3" type="ORF">S7S_08100</name>
</gene>
<dbReference type="InterPro" id="IPR018551">
    <property type="entry name" value="DUF2007"/>
</dbReference>
<dbReference type="EMBL" id="CP004387">
    <property type="protein sequence ID" value="AJD48036.1"/>
    <property type="molecule type" value="Genomic_DNA"/>
</dbReference>
<name>A0A0B4XLN8_9GAMM</name>
<dbReference type="Proteomes" id="UP000006764">
    <property type="component" value="Chromosome"/>
</dbReference>
<dbReference type="SUPFAM" id="SSF54913">
    <property type="entry name" value="GlnB-like"/>
    <property type="match status" value="1"/>
</dbReference>
<keyword evidence="1" id="KW-1133">Transmembrane helix</keyword>
<evidence type="ECO:0000313" key="4">
    <source>
        <dbReference type="Proteomes" id="UP000006764"/>
    </source>
</evidence>
<dbReference type="Pfam" id="PF09413">
    <property type="entry name" value="DUF2007"/>
    <property type="match status" value="1"/>
</dbReference>
<protein>
    <recommendedName>
        <fullName evidence="2">DUF2007 domain-containing protein</fullName>
    </recommendedName>
</protein>
<evidence type="ECO:0000256" key="1">
    <source>
        <dbReference type="SAM" id="Phobius"/>
    </source>
</evidence>
<dbReference type="AlphaFoldDB" id="A0A0B4XLN8"/>
<dbReference type="KEGG" id="apac:S7S_08100"/>
<sequence length="108" mass="11854">MQTVYEAADMLEAHMVAGMLDQQGIAAWVLGDMLQGAIGEVPAGSLARVTTRAEDADRARDIIREWEQQQPAPTGPAPDTTLRSLPRQWPAFLLGMLTGMLVMAWMMQ</sequence>
<dbReference type="STRING" id="391936.S7S_08100"/>
<keyword evidence="1" id="KW-0472">Membrane</keyword>
<keyword evidence="4" id="KW-1185">Reference proteome</keyword>
<dbReference type="InterPro" id="IPR011322">
    <property type="entry name" value="N-reg_PII-like_a/b"/>
</dbReference>
<dbReference type="HOGENOM" id="CLU_155686_1_0_6"/>
<evidence type="ECO:0000313" key="3">
    <source>
        <dbReference type="EMBL" id="AJD48036.1"/>
    </source>
</evidence>
<feature type="transmembrane region" description="Helical" evidence="1">
    <location>
        <begin position="89"/>
        <end position="107"/>
    </location>
</feature>